<comment type="caution">
    <text evidence="1">The sequence shown here is derived from an EMBL/GenBank/DDBJ whole genome shotgun (WGS) entry which is preliminary data.</text>
</comment>
<sequence length="119" mass="13720">MEASVLKQQLETLRETHRQMMGKELSNMGVEDLQNLENQLEMSLQCIRLKKEEILMEEMQELTRKGSLIHQQNIELYKKIYGARASAENCVIEETDGRGLVNLQLSQPEHQTHGIPTTL</sequence>
<organism evidence="1 2">
    <name type="scientific">Smallanthus sonchifolius</name>
    <dbReference type="NCBI Taxonomy" id="185202"/>
    <lineage>
        <taxon>Eukaryota</taxon>
        <taxon>Viridiplantae</taxon>
        <taxon>Streptophyta</taxon>
        <taxon>Embryophyta</taxon>
        <taxon>Tracheophyta</taxon>
        <taxon>Spermatophyta</taxon>
        <taxon>Magnoliopsida</taxon>
        <taxon>eudicotyledons</taxon>
        <taxon>Gunneridae</taxon>
        <taxon>Pentapetalae</taxon>
        <taxon>asterids</taxon>
        <taxon>campanulids</taxon>
        <taxon>Asterales</taxon>
        <taxon>Asteraceae</taxon>
        <taxon>Asteroideae</taxon>
        <taxon>Heliantheae alliance</taxon>
        <taxon>Millerieae</taxon>
        <taxon>Smallanthus</taxon>
    </lineage>
</organism>
<accession>A0ACB9GQ68</accession>
<protein>
    <submittedName>
        <fullName evidence="1">Uncharacterized protein</fullName>
    </submittedName>
</protein>
<keyword evidence="2" id="KW-1185">Reference proteome</keyword>
<dbReference type="Proteomes" id="UP001056120">
    <property type="component" value="Linkage Group LG14"/>
</dbReference>
<name>A0ACB9GQ68_9ASTR</name>
<gene>
    <name evidence="1" type="ORF">L1987_44320</name>
</gene>
<evidence type="ECO:0000313" key="1">
    <source>
        <dbReference type="EMBL" id="KAI3785206.1"/>
    </source>
</evidence>
<reference evidence="2" key="1">
    <citation type="journal article" date="2022" name="Mol. Ecol. Resour.">
        <title>The genomes of chicory, endive, great burdock and yacon provide insights into Asteraceae palaeo-polyploidization history and plant inulin production.</title>
        <authorList>
            <person name="Fan W."/>
            <person name="Wang S."/>
            <person name="Wang H."/>
            <person name="Wang A."/>
            <person name="Jiang F."/>
            <person name="Liu H."/>
            <person name="Zhao H."/>
            <person name="Xu D."/>
            <person name="Zhang Y."/>
        </authorList>
    </citation>
    <scope>NUCLEOTIDE SEQUENCE [LARGE SCALE GENOMIC DNA]</scope>
    <source>
        <strain evidence="2">cv. Yunnan</strain>
    </source>
</reference>
<proteinExistence type="predicted"/>
<reference evidence="1 2" key="2">
    <citation type="journal article" date="2022" name="Mol. Ecol. Resour.">
        <title>The genomes of chicory, endive, great burdock and yacon provide insights into Asteraceae paleo-polyploidization history and plant inulin production.</title>
        <authorList>
            <person name="Fan W."/>
            <person name="Wang S."/>
            <person name="Wang H."/>
            <person name="Wang A."/>
            <person name="Jiang F."/>
            <person name="Liu H."/>
            <person name="Zhao H."/>
            <person name="Xu D."/>
            <person name="Zhang Y."/>
        </authorList>
    </citation>
    <scope>NUCLEOTIDE SEQUENCE [LARGE SCALE GENOMIC DNA]</scope>
    <source>
        <strain evidence="2">cv. Yunnan</strain>
        <tissue evidence="1">Leaves</tissue>
    </source>
</reference>
<dbReference type="EMBL" id="CM042031">
    <property type="protein sequence ID" value="KAI3785206.1"/>
    <property type="molecule type" value="Genomic_DNA"/>
</dbReference>
<evidence type="ECO:0000313" key="2">
    <source>
        <dbReference type="Proteomes" id="UP001056120"/>
    </source>
</evidence>